<name>A0AAV8ZNS4_9CUCU</name>
<keyword evidence="9" id="KW-0645">Protease</keyword>
<sequence>MNSDWWDLRLRFQGIIPPLSRTETHFDAASKRHIPADIPYIRYYVALLLEFQIHEAMCDAAGHNGPLHTCDVYRSREAGRVLIDILKVGKARHWRDVIRMLTKGNYNHISADAMLEYFEPLLLWLKGQNRGERVIGWTAYKEDTALFQPLIYGSSCRFFSDFSALLLVIIVNWII</sequence>
<dbReference type="AlphaFoldDB" id="A0AAV8ZNS4"/>
<keyword evidence="3 7" id="KW-1015">Disulfide bond</keyword>
<keyword evidence="9" id="KW-0121">Carboxypeptidase</keyword>
<reference evidence="10" key="1">
    <citation type="journal article" date="2023" name="Insect Mol. Biol.">
        <title>Genome sequencing provides insights into the evolution of gene families encoding plant cell wall-degrading enzymes in longhorned beetles.</title>
        <authorList>
            <person name="Shin N.R."/>
            <person name="Okamura Y."/>
            <person name="Kirsch R."/>
            <person name="Pauchet Y."/>
        </authorList>
    </citation>
    <scope>NUCLEOTIDE SEQUENCE</scope>
    <source>
        <strain evidence="10">RBIC_L_NR</strain>
    </source>
</reference>
<proteinExistence type="inferred from homology"/>
<evidence type="ECO:0000256" key="6">
    <source>
        <dbReference type="PIRSR" id="PIRSR601548-2"/>
    </source>
</evidence>
<evidence type="ECO:0000313" key="11">
    <source>
        <dbReference type="Proteomes" id="UP001162156"/>
    </source>
</evidence>
<comment type="cofactor">
    <cofactor evidence="9">
        <name>Zn(2+)</name>
        <dbReference type="ChEBI" id="CHEBI:29105"/>
    </cofactor>
    <text evidence="9">Binds 1 zinc ion per subunit.</text>
</comment>
<evidence type="ECO:0000256" key="8">
    <source>
        <dbReference type="PROSITE-ProRule" id="PRU01355"/>
    </source>
</evidence>
<dbReference type="SUPFAM" id="SSF55486">
    <property type="entry name" value="Metalloproteases ('zincins'), catalytic domain"/>
    <property type="match status" value="1"/>
</dbReference>
<evidence type="ECO:0000256" key="1">
    <source>
        <dbReference type="ARBA" id="ARBA00008139"/>
    </source>
</evidence>
<comment type="caution">
    <text evidence="10">The sequence shown here is derived from an EMBL/GenBank/DDBJ whole genome shotgun (WGS) entry which is preliminary data.</text>
</comment>
<keyword evidence="11" id="KW-1185">Reference proteome</keyword>
<dbReference type="PROSITE" id="PS52011">
    <property type="entry name" value="PEPTIDASE_M2"/>
    <property type="match status" value="1"/>
</dbReference>
<feature type="disulfide bond" evidence="7">
    <location>
        <begin position="58"/>
        <end position="70"/>
    </location>
</feature>
<organism evidence="10 11">
    <name type="scientific">Rhamnusium bicolor</name>
    <dbReference type="NCBI Taxonomy" id="1586634"/>
    <lineage>
        <taxon>Eukaryota</taxon>
        <taxon>Metazoa</taxon>
        <taxon>Ecdysozoa</taxon>
        <taxon>Arthropoda</taxon>
        <taxon>Hexapoda</taxon>
        <taxon>Insecta</taxon>
        <taxon>Pterygota</taxon>
        <taxon>Neoptera</taxon>
        <taxon>Endopterygota</taxon>
        <taxon>Coleoptera</taxon>
        <taxon>Polyphaga</taxon>
        <taxon>Cucujiformia</taxon>
        <taxon>Chrysomeloidea</taxon>
        <taxon>Cerambycidae</taxon>
        <taxon>Lepturinae</taxon>
        <taxon>Rhagiini</taxon>
        <taxon>Rhamnusium</taxon>
    </lineage>
</organism>
<evidence type="ECO:0000256" key="4">
    <source>
        <dbReference type="ARBA" id="ARBA00023180"/>
    </source>
</evidence>
<dbReference type="EMBL" id="JANEYF010001027">
    <property type="protein sequence ID" value="KAJ8966319.1"/>
    <property type="molecule type" value="Genomic_DNA"/>
</dbReference>
<evidence type="ECO:0000313" key="10">
    <source>
        <dbReference type="EMBL" id="KAJ8966319.1"/>
    </source>
</evidence>
<evidence type="ECO:0000256" key="3">
    <source>
        <dbReference type="ARBA" id="ARBA00023157"/>
    </source>
</evidence>
<dbReference type="GO" id="GO:0008237">
    <property type="term" value="F:metallopeptidase activity"/>
    <property type="evidence" value="ECO:0007669"/>
    <property type="project" value="UniProtKB-KW"/>
</dbReference>
<gene>
    <name evidence="10" type="ORF">NQ314_003584</name>
</gene>
<dbReference type="GO" id="GO:0006508">
    <property type="term" value="P:proteolysis"/>
    <property type="evidence" value="ECO:0007669"/>
    <property type="project" value="UniProtKB-KW"/>
</dbReference>
<evidence type="ECO:0000256" key="2">
    <source>
        <dbReference type="ARBA" id="ARBA00022729"/>
    </source>
</evidence>
<dbReference type="PANTHER" id="PTHR10514">
    <property type="entry name" value="ANGIOTENSIN-CONVERTING ENZYME"/>
    <property type="match status" value="1"/>
</dbReference>
<comment type="similarity">
    <text evidence="1 8 9">Belongs to the peptidase M2 family.</text>
</comment>
<dbReference type="GO" id="GO:0008241">
    <property type="term" value="F:peptidyl-dipeptidase activity"/>
    <property type="evidence" value="ECO:0007669"/>
    <property type="project" value="InterPro"/>
</dbReference>
<comment type="caution">
    <text evidence="8">Lacks conserved residue(s) required for the propagation of feature annotation.</text>
</comment>
<dbReference type="GO" id="GO:0005886">
    <property type="term" value="C:plasma membrane"/>
    <property type="evidence" value="ECO:0007669"/>
    <property type="project" value="TreeGrafter"/>
</dbReference>
<keyword evidence="9" id="KW-0862">Zinc</keyword>
<dbReference type="PRINTS" id="PR00791">
    <property type="entry name" value="PEPDIPTASEA"/>
</dbReference>
<evidence type="ECO:0000256" key="5">
    <source>
        <dbReference type="PIRSR" id="PIRSR601548-10"/>
    </source>
</evidence>
<keyword evidence="2" id="KW-0732">Signal</keyword>
<dbReference type="Proteomes" id="UP001162156">
    <property type="component" value="Unassembled WGS sequence"/>
</dbReference>
<dbReference type="GO" id="GO:0046872">
    <property type="term" value="F:metal ion binding"/>
    <property type="evidence" value="ECO:0007669"/>
    <property type="project" value="UniProtKB-KW"/>
</dbReference>
<keyword evidence="4 5" id="KW-0325">Glycoprotein</keyword>
<evidence type="ECO:0000256" key="9">
    <source>
        <dbReference type="RuleBase" id="RU361144"/>
    </source>
</evidence>
<dbReference type="InterPro" id="IPR001548">
    <property type="entry name" value="Peptidase_M2"/>
</dbReference>
<dbReference type="PANTHER" id="PTHR10514:SF45">
    <property type="entry name" value="ANGIOTENSIN-CONVERTING ENZYME"/>
    <property type="match status" value="1"/>
</dbReference>
<keyword evidence="9" id="KW-0479">Metal-binding</keyword>
<feature type="glycosylation site" description="N-linked (GlcNAc...) asparagine; partial" evidence="5">
    <location>
        <position position="107"/>
    </location>
</feature>
<protein>
    <recommendedName>
        <fullName evidence="9">Angiotensin-converting enzyme</fullName>
        <ecNumber evidence="9">3.4.-.-</ecNumber>
    </recommendedName>
</protein>
<accession>A0AAV8ZNS4</accession>
<keyword evidence="9" id="KW-0482">Metalloprotease</keyword>
<feature type="binding site" evidence="6">
    <location>
        <position position="42"/>
    </location>
    <ligand>
        <name>chloride</name>
        <dbReference type="ChEBI" id="CHEBI:17996"/>
        <label>1</label>
    </ligand>
</feature>
<dbReference type="Pfam" id="PF01401">
    <property type="entry name" value="Peptidase_M2"/>
    <property type="match status" value="1"/>
</dbReference>
<dbReference type="GO" id="GO:0004180">
    <property type="term" value="F:carboxypeptidase activity"/>
    <property type="evidence" value="ECO:0007669"/>
    <property type="project" value="UniProtKB-KW"/>
</dbReference>
<dbReference type="EC" id="3.4.-.-" evidence="9"/>
<evidence type="ECO:0000256" key="7">
    <source>
        <dbReference type="PIRSR" id="PIRSR601548-4"/>
    </source>
</evidence>
<keyword evidence="9" id="KW-0378">Hydrolase</keyword>